<dbReference type="Pfam" id="PF03372">
    <property type="entry name" value="Exo_endo_phos"/>
    <property type="match status" value="1"/>
</dbReference>
<keyword evidence="4" id="KW-0269">Exonuclease</keyword>
<feature type="chain" id="PRO_5032749378" evidence="2">
    <location>
        <begin position="20"/>
        <end position="377"/>
    </location>
</feature>
<keyword evidence="5" id="KW-1185">Reference proteome</keyword>
<feature type="signal peptide" evidence="2">
    <location>
        <begin position="1"/>
        <end position="19"/>
    </location>
</feature>
<name>A0A840I7H1_9PROT</name>
<keyword evidence="2" id="KW-0732">Signal</keyword>
<dbReference type="PROSITE" id="PS51257">
    <property type="entry name" value="PROKAR_LIPOPROTEIN"/>
    <property type="match status" value="1"/>
</dbReference>
<evidence type="ECO:0000313" key="4">
    <source>
        <dbReference type="EMBL" id="MBB4660203.1"/>
    </source>
</evidence>
<dbReference type="InterPro" id="IPR005135">
    <property type="entry name" value="Endo/exonuclease/phosphatase"/>
</dbReference>
<organism evidence="4 5">
    <name type="scientific">Parvularcula dongshanensis</name>
    <dbReference type="NCBI Taxonomy" id="1173995"/>
    <lineage>
        <taxon>Bacteria</taxon>
        <taxon>Pseudomonadati</taxon>
        <taxon>Pseudomonadota</taxon>
        <taxon>Alphaproteobacteria</taxon>
        <taxon>Parvularculales</taxon>
        <taxon>Parvularculaceae</taxon>
        <taxon>Parvularcula</taxon>
    </lineage>
</organism>
<comment type="caution">
    <text evidence="4">The sequence shown here is derived from an EMBL/GenBank/DDBJ whole genome shotgun (WGS) entry which is preliminary data.</text>
</comment>
<dbReference type="Gene3D" id="3.60.10.10">
    <property type="entry name" value="Endonuclease/exonuclease/phosphatase"/>
    <property type="match status" value="1"/>
</dbReference>
<dbReference type="GO" id="GO:0004527">
    <property type="term" value="F:exonuclease activity"/>
    <property type="evidence" value="ECO:0007669"/>
    <property type="project" value="UniProtKB-KW"/>
</dbReference>
<gene>
    <name evidence="4" type="ORF">GGQ59_002753</name>
</gene>
<accession>A0A840I7H1</accession>
<dbReference type="SUPFAM" id="SSF56219">
    <property type="entry name" value="DNase I-like"/>
    <property type="match status" value="1"/>
</dbReference>
<protein>
    <submittedName>
        <fullName evidence="4">Endonuclease/exonuclease/phosphatase family metal-dependent hydrolase</fullName>
    </submittedName>
</protein>
<dbReference type="RefSeq" id="WP_183819589.1">
    <property type="nucleotide sequence ID" value="NZ_JACHOB010000007.1"/>
</dbReference>
<feature type="region of interest" description="Disordered" evidence="1">
    <location>
        <begin position="24"/>
        <end position="54"/>
    </location>
</feature>
<feature type="domain" description="Endonuclease/exonuclease/phosphatase" evidence="3">
    <location>
        <begin position="88"/>
        <end position="329"/>
    </location>
</feature>
<evidence type="ECO:0000256" key="2">
    <source>
        <dbReference type="SAM" id="SignalP"/>
    </source>
</evidence>
<evidence type="ECO:0000256" key="1">
    <source>
        <dbReference type="SAM" id="MobiDB-lite"/>
    </source>
</evidence>
<evidence type="ECO:0000313" key="5">
    <source>
        <dbReference type="Proteomes" id="UP000563524"/>
    </source>
</evidence>
<dbReference type="InterPro" id="IPR036691">
    <property type="entry name" value="Endo/exonu/phosph_ase_sf"/>
</dbReference>
<sequence>MRQRLPLRFYFSVMSLALAACTQPSPDGAARSDAPRSALPSADSGTAGGNDADDQSSVAFASPAACDDAVRSGARFEGGPRDGELRVATWNIRWFPDGTPREDAGTDLNWLACTLAYLDADVVALQEIKATAAADVAWAVVTDALADYAGGDWRVDLQDCGGEGQQHTGFLYNADRVRLERTSDAWEMNGASLGPTDPCAGNLRPGRAAYVRSLTEGGADFSLVSVHLDSGRNEKDFRTRQEAYDRLEGLFSRLFAAERDRDLIVMGDFNTMGADGIMEGPSEIEALAKVAANEAPGFVLMPTDIPCTEYYRGQCGALDQIVVASDMAEREARLASVSGICAARNGERFPEASPPAAYEALSDHCPVVLDLADQDRD</sequence>
<proteinExistence type="predicted"/>
<dbReference type="EMBL" id="JACHOB010000007">
    <property type="protein sequence ID" value="MBB4660203.1"/>
    <property type="molecule type" value="Genomic_DNA"/>
</dbReference>
<dbReference type="Proteomes" id="UP000563524">
    <property type="component" value="Unassembled WGS sequence"/>
</dbReference>
<dbReference type="PANTHER" id="PTHR42834">
    <property type="entry name" value="ENDONUCLEASE/EXONUCLEASE/PHOSPHATASE FAMILY PROTEIN (AFU_ORTHOLOGUE AFUA_3G09210)"/>
    <property type="match status" value="1"/>
</dbReference>
<keyword evidence="4" id="KW-0540">Nuclease</keyword>
<dbReference type="GO" id="GO:0004519">
    <property type="term" value="F:endonuclease activity"/>
    <property type="evidence" value="ECO:0007669"/>
    <property type="project" value="UniProtKB-KW"/>
</dbReference>
<keyword evidence="4" id="KW-0255">Endonuclease</keyword>
<evidence type="ECO:0000259" key="3">
    <source>
        <dbReference type="Pfam" id="PF03372"/>
    </source>
</evidence>
<dbReference type="PANTHER" id="PTHR42834:SF1">
    <property type="entry name" value="ENDONUCLEASE_EXONUCLEASE_PHOSPHATASE FAMILY PROTEIN (AFU_ORTHOLOGUE AFUA_3G09210)"/>
    <property type="match status" value="1"/>
</dbReference>
<reference evidence="4 5" key="1">
    <citation type="submission" date="2020-08" db="EMBL/GenBank/DDBJ databases">
        <title>Genomic Encyclopedia of Type Strains, Phase IV (KMG-IV): sequencing the most valuable type-strain genomes for metagenomic binning, comparative biology and taxonomic classification.</title>
        <authorList>
            <person name="Goeker M."/>
        </authorList>
    </citation>
    <scope>NUCLEOTIDE SEQUENCE [LARGE SCALE GENOMIC DNA]</scope>
    <source>
        <strain evidence="4 5">DSM 102850</strain>
    </source>
</reference>
<dbReference type="AlphaFoldDB" id="A0A840I7H1"/>
<keyword evidence="4" id="KW-0378">Hydrolase</keyword>